<feature type="transmembrane region" description="Helical" evidence="1">
    <location>
        <begin position="9"/>
        <end position="28"/>
    </location>
</feature>
<evidence type="ECO:0000313" key="3">
    <source>
        <dbReference type="EMBL" id="WBB06795.1"/>
    </source>
</evidence>
<dbReference type="OrthoDB" id="2232031at2"/>
<keyword evidence="5" id="KW-1185">Reference proteome</keyword>
<keyword evidence="1" id="KW-1133">Transmembrane helix</keyword>
<dbReference type="EMBL" id="VUNP01000006">
    <property type="protein sequence ID" value="MST53267.1"/>
    <property type="molecule type" value="Genomic_DNA"/>
</dbReference>
<accession>A0A6N7X1D9</accession>
<dbReference type="Proteomes" id="UP000471052">
    <property type="component" value="Unassembled WGS sequence"/>
</dbReference>
<reference evidence="3 5" key="2">
    <citation type="submission" date="2022-12" db="EMBL/GenBank/DDBJ databases">
        <title>Streptococcus alactolyticus LGM, complete genome.</title>
        <authorList>
            <person name="Liu Z."/>
            <person name="Mu C."/>
            <person name="Zhu W."/>
        </authorList>
    </citation>
    <scope>NUCLEOTIDE SEQUENCE [LARGE SCALE GENOMIC DNA]</scope>
    <source>
        <strain evidence="3 5">LGM</strain>
    </source>
</reference>
<sequence length="79" mass="9399">MKNWQKRFIIWFNLAILFVFLDVSLLIFVRSIDHEGIYQTTAMKWETFFVWALCYAIVCLGQILGYVLFKRRKSARSGS</sequence>
<dbReference type="Proteomes" id="UP001212085">
    <property type="component" value="Chromosome"/>
</dbReference>
<dbReference type="EMBL" id="CP114883">
    <property type="protein sequence ID" value="WBB06795.1"/>
    <property type="molecule type" value="Genomic_DNA"/>
</dbReference>
<dbReference type="AlphaFoldDB" id="A0A6N7X1D9"/>
<keyword evidence="1" id="KW-0472">Membrane</keyword>
<feature type="transmembrane region" description="Helical" evidence="1">
    <location>
        <begin position="48"/>
        <end position="69"/>
    </location>
</feature>
<proteinExistence type="predicted"/>
<gene>
    <name evidence="2" type="ORF">FYJ82_02245</name>
    <name evidence="3" type="ORF">O6R09_02390</name>
</gene>
<evidence type="ECO:0000313" key="5">
    <source>
        <dbReference type="Proteomes" id="UP001212085"/>
    </source>
</evidence>
<dbReference type="GeneID" id="99637501"/>
<keyword evidence="1" id="KW-0812">Transmembrane</keyword>
<dbReference type="Pfam" id="PF13061">
    <property type="entry name" value="DUF3923"/>
    <property type="match status" value="1"/>
</dbReference>
<dbReference type="InterPro" id="IPR025037">
    <property type="entry name" value="DUF3923"/>
</dbReference>
<evidence type="ECO:0000313" key="4">
    <source>
        <dbReference type="Proteomes" id="UP000471052"/>
    </source>
</evidence>
<protein>
    <submittedName>
        <fullName evidence="2">DUF3923 family protein</fullName>
    </submittedName>
</protein>
<dbReference type="RefSeq" id="WP_154454475.1">
    <property type="nucleotide sequence ID" value="NZ_BRXN01000005.1"/>
</dbReference>
<evidence type="ECO:0000313" key="2">
    <source>
        <dbReference type="EMBL" id="MST53267.1"/>
    </source>
</evidence>
<reference evidence="2 4" key="1">
    <citation type="submission" date="2019-08" db="EMBL/GenBank/DDBJ databases">
        <title>In-depth cultivation of the pig gut microbiome towards novel bacterial diversity and tailored functional studies.</title>
        <authorList>
            <person name="Wylensek D."/>
            <person name="Hitch T.C.A."/>
            <person name="Clavel T."/>
        </authorList>
    </citation>
    <scope>NUCLEOTIDE SEQUENCE [LARGE SCALE GENOMIC DNA]</scope>
    <source>
        <strain evidence="2 4">BL-178-WT-3A</strain>
    </source>
</reference>
<organism evidence="2 4">
    <name type="scientific">Streptococcus alactolyticus</name>
    <dbReference type="NCBI Taxonomy" id="29389"/>
    <lineage>
        <taxon>Bacteria</taxon>
        <taxon>Bacillati</taxon>
        <taxon>Bacillota</taxon>
        <taxon>Bacilli</taxon>
        <taxon>Lactobacillales</taxon>
        <taxon>Streptococcaceae</taxon>
        <taxon>Streptococcus</taxon>
    </lineage>
</organism>
<name>A0A6N7X1D9_STRAY</name>
<evidence type="ECO:0000256" key="1">
    <source>
        <dbReference type="SAM" id="Phobius"/>
    </source>
</evidence>